<organism evidence="1 2">
    <name type="scientific">Ancylostoma ceylanicum</name>
    <dbReference type="NCBI Taxonomy" id="53326"/>
    <lineage>
        <taxon>Eukaryota</taxon>
        <taxon>Metazoa</taxon>
        <taxon>Ecdysozoa</taxon>
        <taxon>Nematoda</taxon>
        <taxon>Chromadorea</taxon>
        <taxon>Rhabditida</taxon>
        <taxon>Rhabditina</taxon>
        <taxon>Rhabditomorpha</taxon>
        <taxon>Strongyloidea</taxon>
        <taxon>Ancylostomatidae</taxon>
        <taxon>Ancylostomatinae</taxon>
        <taxon>Ancylostoma</taxon>
    </lineage>
</organism>
<dbReference type="AlphaFoldDB" id="A0A016SBX0"/>
<gene>
    <name evidence="1" type="primary">Acey_s0251.g170</name>
    <name evidence="1" type="ORF">Y032_0251g170</name>
</gene>
<accession>A0A016SBX0</accession>
<sequence length="127" mass="14865">MPAAIEAYQYRCYRVAIFDNGRSAEQNLADRRAVGWRRDDQFPAPATGSRPTMSIDDQKVKRFFRGEKRKAEKAVNVAKRDIKRTVNDVENAFRAPWYKRMWSALLTSKVQHCQFWITLEGDNYQTS</sequence>
<evidence type="ECO:0000313" key="1">
    <source>
        <dbReference type="EMBL" id="EYB88163.1"/>
    </source>
</evidence>
<protein>
    <submittedName>
        <fullName evidence="1">Uncharacterized protein</fullName>
    </submittedName>
</protein>
<dbReference type="Proteomes" id="UP000024635">
    <property type="component" value="Unassembled WGS sequence"/>
</dbReference>
<reference evidence="2" key="1">
    <citation type="journal article" date="2015" name="Nat. Genet.">
        <title>The genome and transcriptome of the zoonotic hookworm Ancylostoma ceylanicum identify infection-specific gene families.</title>
        <authorList>
            <person name="Schwarz E.M."/>
            <person name="Hu Y."/>
            <person name="Antoshechkin I."/>
            <person name="Miller M.M."/>
            <person name="Sternberg P.W."/>
            <person name="Aroian R.V."/>
        </authorList>
    </citation>
    <scope>NUCLEOTIDE SEQUENCE</scope>
    <source>
        <strain evidence="2">HY135</strain>
    </source>
</reference>
<dbReference type="EMBL" id="JARK01001587">
    <property type="protein sequence ID" value="EYB88163.1"/>
    <property type="molecule type" value="Genomic_DNA"/>
</dbReference>
<name>A0A016SBX0_9BILA</name>
<dbReference type="OrthoDB" id="5817567at2759"/>
<evidence type="ECO:0000313" key="2">
    <source>
        <dbReference type="Proteomes" id="UP000024635"/>
    </source>
</evidence>
<proteinExistence type="predicted"/>
<comment type="caution">
    <text evidence="1">The sequence shown here is derived from an EMBL/GenBank/DDBJ whole genome shotgun (WGS) entry which is preliminary data.</text>
</comment>
<keyword evidence="2" id="KW-1185">Reference proteome</keyword>